<gene>
    <name evidence="1" type="ORF">GCM10023196_030120</name>
</gene>
<dbReference type="RefSeq" id="WP_345431378.1">
    <property type="nucleotide sequence ID" value="NZ_BAABHK010000003.1"/>
</dbReference>
<proteinExistence type="predicted"/>
<reference evidence="2" key="1">
    <citation type="journal article" date="2019" name="Int. J. Syst. Evol. Microbiol.">
        <title>The Global Catalogue of Microorganisms (GCM) 10K type strain sequencing project: providing services to taxonomists for standard genome sequencing and annotation.</title>
        <authorList>
            <consortium name="The Broad Institute Genomics Platform"/>
            <consortium name="The Broad Institute Genome Sequencing Center for Infectious Disease"/>
            <person name="Wu L."/>
            <person name="Ma J."/>
        </authorList>
    </citation>
    <scope>NUCLEOTIDE SEQUENCE [LARGE SCALE GENOMIC DNA]</scope>
    <source>
        <strain evidence="2">JCM 17939</strain>
    </source>
</reference>
<evidence type="ECO:0000313" key="2">
    <source>
        <dbReference type="Proteomes" id="UP001501442"/>
    </source>
</evidence>
<sequence length="63" mass="6726">MLIDCEKCEVRNVACDDCVVSAMPLIPASGLEIGPLERRALGVLAAEGLVPPLRMTIFVDRAS</sequence>
<evidence type="ECO:0000313" key="1">
    <source>
        <dbReference type="EMBL" id="GAA4625545.1"/>
    </source>
</evidence>
<dbReference type="Proteomes" id="UP001501442">
    <property type="component" value="Unassembled WGS sequence"/>
</dbReference>
<dbReference type="EMBL" id="BAABHK010000003">
    <property type="protein sequence ID" value="GAA4625545.1"/>
    <property type="molecule type" value="Genomic_DNA"/>
</dbReference>
<comment type="caution">
    <text evidence="1">The sequence shown here is derived from an EMBL/GenBank/DDBJ whole genome shotgun (WGS) entry which is preliminary data.</text>
</comment>
<organism evidence="1 2">
    <name type="scientific">Actinoallomurus vinaceus</name>
    <dbReference type="NCBI Taxonomy" id="1080074"/>
    <lineage>
        <taxon>Bacteria</taxon>
        <taxon>Bacillati</taxon>
        <taxon>Actinomycetota</taxon>
        <taxon>Actinomycetes</taxon>
        <taxon>Streptosporangiales</taxon>
        <taxon>Thermomonosporaceae</taxon>
        <taxon>Actinoallomurus</taxon>
    </lineage>
</organism>
<name>A0ABP8U771_9ACTN</name>
<accession>A0ABP8U771</accession>
<keyword evidence="2" id="KW-1185">Reference proteome</keyword>
<protein>
    <submittedName>
        <fullName evidence="1">Uncharacterized protein</fullName>
    </submittedName>
</protein>